<feature type="compositionally biased region" description="Basic and acidic residues" evidence="1">
    <location>
        <begin position="27"/>
        <end position="45"/>
    </location>
</feature>
<feature type="compositionally biased region" description="Basic and acidic residues" evidence="1">
    <location>
        <begin position="1"/>
        <end position="17"/>
    </location>
</feature>
<protein>
    <submittedName>
        <fullName evidence="2">Uncharacterized protein</fullName>
    </submittedName>
</protein>
<comment type="caution">
    <text evidence="2">The sequence shown here is derived from an EMBL/GenBank/DDBJ whole genome shotgun (WGS) entry which is preliminary data.</text>
</comment>
<keyword evidence="3" id="KW-1185">Reference proteome</keyword>
<evidence type="ECO:0000256" key="1">
    <source>
        <dbReference type="SAM" id="MobiDB-lite"/>
    </source>
</evidence>
<dbReference type="Proteomes" id="UP001286313">
    <property type="component" value="Unassembled WGS sequence"/>
</dbReference>
<sequence>MPASQHHETHALQRDTSQDTNNKTGRKRVEVNGHERHGVKDRQKMKVEEEVKKKVKVKENVETKVEVKERVEMMKGRLEVDDREEVKDSEEGKGQ</sequence>
<organism evidence="2 3">
    <name type="scientific">Petrolisthes cinctipes</name>
    <name type="common">Flat porcelain crab</name>
    <dbReference type="NCBI Taxonomy" id="88211"/>
    <lineage>
        <taxon>Eukaryota</taxon>
        <taxon>Metazoa</taxon>
        <taxon>Ecdysozoa</taxon>
        <taxon>Arthropoda</taxon>
        <taxon>Crustacea</taxon>
        <taxon>Multicrustacea</taxon>
        <taxon>Malacostraca</taxon>
        <taxon>Eumalacostraca</taxon>
        <taxon>Eucarida</taxon>
        <taxon>Decapoda</taxon>
        <taxon>Pleocyemata</taxon>
        <taxon>Anomura</taxon>
        <taxon>Galatheoidea</taxon>
        <taxon>Porcellanidae</taxon>
        <taxon>Petrolisthes</taxon>
    </lineage>
</organism>
<evidence type="ECO:0000313" key="3">
    <source>
        <dbReference type="Proteomes" id="UP001286313"/>
    </source>
</evidence>
<gene>
    <name evidence="2" type="ORF">Pcinc_039382</name>
</gene>
<feature type="region of interest" description="Disordered" evidence="1">
    <location>
        <begin position="1"/>
        <end position="45"/>
    </location>
</feature>
<dbReference type="EMBL" id="JAWQEG010006700">
    <property type="protein sequence ID" value="KAK3854117.1"/>
    <property type="molecule type" value="Genomic_DNA"/>
</dbReference>
<accession>A0AAE1BPY7</accession>
<name>A0AAE1BPY7_PETCI</name>
<proteinExistence type="predicted"/>
<evidence type="ECO:0000313" key="2">
    <source>
        <dbReference type="EMBL" id="KAK3854117.1"/>
    </source>
</evidence>
<reference evidence="2" key="1">
    <citation type="submission" date="2023-10" db="EMBL/GenBank/DDBJ databases">
        <title>Genome assemblies of two species of porcelain crab, Petrolisthes cinctipes and Petrolisthes manimaculis (Anomura: Porcellanidae).</title>
        <authorList>
            <person name="Angst P."/>
        </authorList>
    </citation>
    <scope>NUCLEOTIDE SEQUENCE</scope>
    <source>
        <strain evidence="2">PB745_01</strain>
        <tissue evidence="2">Gill</tissue>
    </source>
</reference>
<dbReference type="AlphaFoldDB" id="A0AAE1BPY7"/>
<feature type="region of interest" description="Disordered" evidence="1">
    <location>
        <begin position="76"/>
        <end position="95"/>
    </location>
</feature>